<reference evidence="3" key="1">
    <citation type="submission" date="2018-05" db="EMBL/GenBank/DDBJ databases">
        <title>Draft genome of Mucuna pruriens seed.</title>
        <authorList>
            <person name="Nnadi N.E."/>
            <person name="Vos R."/>
            <person name="Hasami M.H."/>
            <person name="Devisetty U.K."/>
            <person name="Aguiy J.C."/>
        </authorList>
    </citation>
    <scope>NUCLEOTIDE SEQUENCE [LARGE SCALE GENOMIC DNA]</scope>
    <source>
        <strain evidence="3">JCA_2017</strain>
    </source>
</reference>
<keyword evidence="1" id="KW-0156">Chromatin regulator</keyword>
<comment type="domain">
    <text evidence="1">The PHD-type zinc finger mediates the binding to H3K4me3.</text>
</comment>
<dbReference type="OrthoDB" id="1692987at2759"/>
<dbReference type="GO" id="GO:0006355">
    <property type="term" value="P:regulation of DNA-templated transcription"/>
    <property type="evidence" value="ECO:0007669"/>
    <property type="project" value="UniProtKB-UniRule"/>
</dbReference>
<dbReference type="PANTHER" id="PTHR12321">
    <property type="entry name" value="CPG BINDING PROTEIN"/>
    <property type="match status" value="1"/>
</dbReference>
<dbReference type="EMBL" id="QJKJ01001782">
    <property type="protein sequence ID" value="RDY05930.1"/>
    <property type="molecule type" value="Genomic_DNA"/>
</dbReference>
<dbReference type="GO" id="GO:0000976">
    <property type="term" value="F:transcription cis-regulatory region binding"/>
    <property type="evidence" value="ECO:0007669"/>
    <property type="project" value="TreeGrafter"/>
</dbReference>
<dbReference type="GO" id="GO:0008270">
    <property type="term" value="F:zinc ion binding"/>
    <property type="evidence" value="ECO:0007669"/>
    <property type="project" value="UniProtKB-KW"/>
</dbReference>
<accession>A0A371HT04</accession>
<comment type="caution">
    <text evidence="3">The sequence shown here is derived from an EMBL/GenBank/DDBJ whole genome shotgun (WGS) entry which is preliminary data.</text>
</comment>
<comment type="similarity">
    <text evidence="1">Belongs to the Alfin family.</text>
</comment>
<dbReference type="PANTHER" id="PTHR12321:SF98">
    <property type="entry name" value="PHD FINGER PROTEIN ALFIN-LIKE 5"/>
    <property type="match status" value="1"/>
</dbReference>
<dbReference type="AlphaFoldDB" id="A0A371HT04"/>
<dbReference type="GO" id="GO:0005634">
    <property type="term" value="C:nucleus"/>
    <property type="evidence" value="ECO:0007669"/>
    <property type="project" value="UniProtKB-SubCell"/>
</dbReference>
<name>A0A371HT04_MUCPR</name>
<comment type="subunit">
    <text evidence="1">Interacts with H3K4me3 and to a lesser extent with H3K4me2.</text>
</comment>
<evidence type="ECO:0000256" key="1">
    <source>
        <dbReference type="RuleBase" id="RU369089"/>
    </source>
</evidence>
<evidence type="ECO:0000259" key="2">
    <source>
        <dbReference type="Pfam" id="PF12165"/>
    </source>
</evidence>
<comment type="function">
    <text evidence="1">Histone-binding component that specifically recognizes H3 tails trimethylated on 'Lys-4' (H3K4me3), which mark transcription start sites of virtually all active genes.</text>
</comment>
<dbReference type="Proteomes" id="UP000257109">
    <property type="component" value="Unassembled WGS sequence"/>
</dbReference>
<comment type="subcellular location">
    <subcellularLocation>
        <location evidence="1">Nucleus</location>
    </subcellularLocation>
</comment>
<proteinExistence type="inferred from homology"/>
<dbReference type="InterPro" id="IPR045104">
    <property type="entry name" value="Alfin"/>
</dbReference>
<dbReference type="STRING" id="157652.A0A371HT04"/>
<keyword evidence="1" id="KW-0479">Metal-binding</keyword>
<keyword evidence="1" id="KW-0862">Zinc</keyword>
<keyword evidence="1" id="KW-0539">Nucleus</keyword>
<evidence type="ECO:0000313" key="3">
    <source>
        <dbReference type="EMBL" id="RDY05930.1"/>
    </source>
</evidence>
<keyword evidence="1" id="KW-0804">Transcription</keyword>
<keyword evidence="1" id="KW-0863">Zinc-finger</keyword>
<dbReference type="GO" id="GO:0006325">
    <property type="term" value="P:chromatin organization"/>
    <property type="evidence" value="ECO:0007669"/>
    <property type="project" value="UniProtKB-UniRule"/>
</dbReference>
<feature type="non-terminal residue" evidence="3">
    <location>
        <position position="170"/>
    </location>
</feature>
<dbReference type="Pfam" id="PF12165">
    <property type="entry name" value="Alfin"/>
    <property type="match status" value="1"/>
</dbReference>
<dbReference type="InterPro" id="IPR021998">
    <property type="entry name" value="Alfin_N"/>
</dbReference>
<dbReference type="GO" id="GO:0042393">
    <property type="term" value="F:histone binding"/>
    <property type="evidence" value="ECO:0007669"/>
    <property type="project" value="UniProtKB-UniRule"/>
</dbReference>
<feature type="domain" description="Alfin N-terminal" evidence="2">
    <location>
        <begin position="38"/>
        <end position="67"/>
    </location>
</feature>
<gene>
    <name evidence="3" type="primary">AL2</name>
    <name evidence="3" type="ORF">CR513_10164</name>
</gene>
<organism evidence="3 4">
    <name type="scientific">Mucuna pruriens</name>
    <name type="common">Velvet bean</name>
    <name type="synonym">Dolichos pruriens</name>
    <dbReference type="NCBI Taxonomy" id="157652"/>
    <lineage>
        <taxon>Eukaryota</taxon>
        <taxon>Viridiplantae</taxon>
        <taxon>Streptophyta</taxon>
        <taxon>Embryophyta</taxon>
        <taxon>Tracheophyta</taxon>
        <taxon>Spermatophyta</taxon>
        <taxon>Magnoliopsida</taxon>
        <taxon>eudicotyledons</taxon>
        <taxon>Gunneridae</taxon>
        <taxon>Pentapetalae</taxon>
        <taxon>rosids</taxon>
        <taxon>fabids</taxon>
        <taxon>Fabales</taxon>
        <taxon>Fabaceae</taxon>
        <taxon>Papilionoideae</taxon>
        <taxon>50 kb inversion clade</taxon>
        <taxon>NPAAA clade</taxon>
        <taxon>indigoferoid/millettioid clade</taxon>
        <taxon>Phaseoleae</taxon>
        <taxon>Mucuna</taxon>
    </lineage>
</organism>
<keyword evidence="4" id="KW-1185">Reference proteome</keyword>
<keyword evidence="1" id="KW-0805">Transcription regulation</keyword>
<sequence>MASEPITVAKVFKDYRGRRTALIHALTKVIRGCFPWPFVYGASFNVNDRKRLFSLINRIPTVLEVVNNWNKDKSTVASGSKSQESTKAFVDKKKLKMRQRKWLEFLKDYNFNLSHHPSKVNVEINALSRKSSYVSALMIHVVDVAELRMLSLRRGRSSNLSVRLGVTKMY</sequence>
<protein>
    <recommendedName>
        <fullName evidence="1">PHD finger protein ALFIN-LIKE</fullName>
    </recommendedName>
</protein>
<evidence type="ECO:0000313" key="4">
    <source>
        <dbReference type="Proteomes" id="UP000257109"/>
    </source>
</evidence>
<dbReference type="GO" id="GO:0003712">
    <property type="term" value="F:transcription coregulator activity"/>
    <property type="evidence" value="ECO:0007669"/>
    <property type="project" value="TreeGrafter"/>
</dbReference>